<evidence type="ECO:0000313" key="2">
    <source>
        <dbReference type="EMBL" id="ETO06543.1"/>
    </source>
</evidence>
<accession>X6LX73</accession>
<keyword evidence="3" id="KW-1185">Reference proteome</keyword>
<dbReference type="Proteomes" id="UP000023152">
    <property type="component" value="Unassembled WGS sequence"/>
</dbReference>
<sequence>MISFMAGILYDYIQNKKDLTGSGLLYFWKLLRSPSLAQLSPTRQMMLHMRYLDACKADTESPFLPSSLKDCHITLIRSFKSFLITWVEGSKLKKITLVTMDIRSSIDHSTNSKAIKQDKGKSIHVSISGVGTLEHLVTNIENCYPMLPGRFSTIFLLFKICVRLKREGRHCMELPKNTTFEQAYEKGIKELQVQLTTYWDYITAMKVHFVCPTLLGNWSWNVVDRLVNLKPNNKCCEMSLVVGHKDHSIYLSLCKTSTHILIRIDNRWMETIPSDTHPSKIVSTNDKNCTLIQPYLVAYFLCNSTNVDQHKEGCKIISNVHFDGESVKVIKVWHIYIVLIVNHRAIFFLVRGICYQLQRIGRIFLFKLTQITAICEITMLDIEFVWVMTFIIGFIIKKVRVLCSIEVFQNKMNGQRKLKKSAKGSCQIKKHKNSGKALRHTSEAPRVPWNTFPLAFQTTFSFLFVYLVIFVSKGINFANTIECKRNLTP</sequence>
<evidence type="ECO:0000256" key="1">
    <source>
        <dbReference type="SAM" id="Phobius"/>
    </source>
</evidence>
<dbReference type="EMBL" id="ASPP01027044">
    <property type="protein sequence ID" value="ETO06543.1"/>
    <property type="molecule type" value="Genomic_DNA"/>
</dbReference>
<keyword evidence="1" id="KW-1133">Transmembrane helix</keyword>
<keyword evidence="1" id="KW-0812">Transmembrane</keyword>
<feature type="transmembrane region" description="Helical" evidence="1">
    <location>
        <begin position="454"/>
        <end position="475"/>
    </location>
</feature>
<feature type="transmembrane region" description="Helical" evidence="1">
    <location>
        <begin position="333"/>
        <end position="350"/>
    </location>
</feature>
<organism evidence="2 3">
    <name type="scientific">Reticulomyxa filosa</name>
    <dbReference type="NCBI Taxonomy" id="46433"/>
    <lineage>
        <taxon>Eukaryota</taxon>
        <taxon>Sar</taxon>
        <taxon>Rhizaria</taxon>
        <taxon>Retaria</taxon>
        <taxon>Foraminifera</taxon>
        <taxon>Monothalamids</taxon>
        <taxon>Reticulomyxidae</taxon>
        <taxon>Reticulomyxa</taxon>
    </lineage>
</organism>
<keyword evidence="1" id="KW-0472">Membrane</keyword>
<protein>
    <submittedName>
        <fullName evidence="2">Uncharacterized protein</fullName>
    </submittedName>
</protein>
<feature type="transmembrane region" description="Helical" evidence="1">
    <location>
        <begin position="371"/>
        <end position="396"/>
    </location>
</feature>
<evidence type="ECO:0000313" key="3">
    <source>
        <dbReference type="Proteomes" id="UP000023152"/>
    </source>
</evidence>
<dbReference type="AlphaFoldDB" id="X6LX73"/>
<comment type="caution">
    <text evidence="2">The sequence shown here is derived from an EMBL/GenBank/DDBJ whole genome shotgun (WGS) entry which is preliminary data.</text>
</comment>
<name>X6LX73_RETFI</name>
<gene>
    <name evidence="2" type="ORF">RFI_30850</name>
</gene>
<reference evidence="2 3" key="1">
    <citation type="journal article" date="2013" name="Curr. Biol.">
        <title>The Genome of the Foraminiferan Reticulomyxa filosa.</title>
        <authorList>
            <person name="Glockner G."/>
            <person name="Hulsmann N."/>
            <person name="Schleicher M."/>
            <person name="Noegel A.A."/>
            <person name="Eichinger L."/>
            <person name="Gallinger C."/>
            <person name="Pawlowski J."/>
            <person name="Sierra R."/>
            <person name="Euteneuer U."/>
            <person name="Pillet L."/>
            <person name="Moustafa A."/>
            <person name="Platzer M."/>
            <person name="Groth M."/>
            <person name="Szafranski K."/>
            <person name="Schliwa M."/>
        </authorList>
    </citation>
    <scope>NUCLEOTIDE SEQUENCE [LARGE SCALE GENOMIC DNA]</scope>
</reference>
<dbReference type="OrthoDB" id="427518at2759"/>
<proteinExistence type="predicted"/>